<keyword evidence="1" id="KW-0472">Membrane</keyword>
<reference evidence="3" key="1">
    <citation type="submission" date="2017-09" db="EMBL/GenBank/DDBJ databases">
        <title>Depth-based differentiation of microbial function through sediment-hosted aquifers and enrichment of novel symbionts in the deep terrestrial subsurface.</title>
        <authorList>
            <person name="Probst A.J."/>
            <person name="Ladd B."/>
            <person name="Jarett J.K."/>
            <person name="Geller-Mcgrath D.E."/>
            <person name="Sieber C.M.K."/>
            <person name="Emerson J.B."/>
            <person name="Anantharaman K."/>
            <person name="Thomas B.C."/>
            <person name="Malmstrom R."/>
            <person name="Stieglmeier M."/>
            <person name="Klingl A."/>
            <person name="Woyke T."/>
            <person name="Ryan C.M."/>
            <person name="Banfield J.F."/>
        </authorList>
    </citation>
    <scope>NUCLEOTIDE SEQUENCE [LARGE SCALE GENOMIC DNA]</scope>
</reference>
<keyword evidence="1" id="KW-0812">Transmembrane</keyword>
<organism evidence="2 3">
    <name type="scientific">Candidatus Roizmanbacteria bacterium CG09_land_8_20_14_0_10_41_9</name>
    <dbReference type="NCBI Taxonomy" id="1974850"/>
    <lineage>
        <taxon>Bacteria</taxon>
        <taxon>Candidatus Roizmaniibacteriota</taxon>
    </lineage>
</organism>
<dbReference type="AlphaFoldDB" id="A0A2H0WS72"/>
<protein>
    <submittedName>
        <fullName evidence="2">Uncharacterized protein</fullName>
    </submittedName>
</protein>
<accession>A0A2H0WS72</accession>
<comment type="caution">
    <text evidence="2">The sequence shown here is derived from an EMBL/GenBank/DDBJ whole genome shotgun (WGS) entry which is preliminary data.</text>
</comment>
<sequence>MPKKTKKEKIIAAYRNKLKILHLTQPTIPDKTPPPSVSEQSGDTHFILSEQDKTTTGFFMADFKKSILLILGIIALEIILYFATINNYLKF</sequence>
<proteinExistence type="predicted"/>
<evidence type="ECO:0000313" key="2">
    <source>
        <dbReference type="EMBL" id="PIS15465.1"/>
    </source>
</evidence>
<name>A0A2H0WS72_9BACT</name>
<evidence type="ECO:0000313" key="3">
    <source>
        <dbReference type="Proteomes" id="UP000231198"/>
    </source>
</evidence>
<dbReference type="EMBL" id="PEZG01000076">
    <property type="protein sequence ID" value="PIS15465.1"/>
    <property type="molecule type" value="Genomic_DNA"/>
</dbReference>
<dbReference type="Proteomes" id="UP000231198">
    <property type="component" value="Unassembled WGS sequence"/>
</dbReference>
<evidence type="ECO:0000256" key="1">
    <source>
        <dbReference type="SAM" id="Phobius"/>
    </source>
</evidence>
<feature type="transmembrane region" description="Helical" evidence="1">
    <location>
        <begin position="67"/>
        <end position="89"/>
    </location>
</feature>
<keyword evidence="1" id="KW-1133">Transmembrane helix</keyword>
<gene>
    <name evidence="2" type="ORF">COT62_03495</name>
</gene>